<gene>
    <name evidence="1" type="ordered locus">Acid_6230</name>
</gene>
<dbReference type="EMBL" id="CP000473">
    <property type="protein sequence ID" value="ABJ87156.1"/>
    <property type="molecule type" value="Genomic_DNA"/>
</dbReference>
<dbReference type="STRING" id="234267.Acid_6230"/>
<protein>
    <submittedName>
        <fullName evidence="1">Glycosyl transferase, group 1</fullName>
    </submittedName>
</protein>
<dbReference type="Pfam" id="PF13692">
    <property type="entry name" value="Glyco_trans_1_4"/>
    <property type="match status" value="1"/>
</dbReference>
<dbReference type="OrthoDB" id="9807209at2"/>
<sequence>MALEPRRPAALFLAPEAPYPLAGGGALRSASLLEYLSLRYDVDCIVFRQPGAADPAALFPPGRVRSVTVVDLPANGRGLTARALRNAARVARRVPPLVDRFAGFESQIARALEGRRYQLGLVEHSWCAPYLEQISPVCERTVLDLHNVESLLHGRCAHTAGRAAALAHGVFEEASRKLEKFWLPRFSEVLATSEIDAALARAIAPQARILVYPNALPPVARPAGADEEVVVFSGNMEYHPNQTAVAFFRREVWPALRERWPNLTWRLVGKNAHAVTRYIEGDPRIQVTGAVDDAVRELARARVAVVPLLTGSGTRLKILEAWAAGIPVVSTTIGAEGLPACDGETLLLADGAAPFAAAVTRLLTCYELRQKIGNAGRLLLEKEFTWETAWKKLDF</sequence>
<dbReference type="KEGG" id="sus:Acid_6230"/>
<dbReference type="PANTHER" id="PTHR12526">
    <property type="entry name" value="GLYCOSYLTRANSFERASE"/>
    <property type="match status" value="1"/>
</dbReference>
<dbReference type="HOGENOM" id="CLU_028014_3_0_0"/>
<dbReference type="SUPFAM" id="SSF53756">
    <property type="entry name" value="UDP-Glycosyltransferase/glycogen phosphorylase"/>
    <property type="match status" value="1"/>
</dbReference>
<name>Q01T64_SOLUE</name>
<proteinExistence type="predicted"/>
<dbReference type="InParanoid" id="Q01T64"/>
<dbReference type="eggNOG" id="COG0438">
    <property type="taxonomic scope" value="Bacteria"/>
</dbReference>
<evidence type="ECO:0000313" key="1">
    <source>
        <dbReference type="EMBL" id="ABJ87156.1"/>
    </source>
</evidence>
<accession>Q01T64</accession>
<dbReference type="CAZy" id="GT4">
    <property type="family name" value="Glycosyltransferase Family 4"/>
</dbReference>
<reference evidence="1" key="1">
    <citation type="submission" date="2006-10" db="EMBL/GenBank/DDBJ databases">
        <title>Complete sequence of Solibacter usitatus Ellin6076.</title>
        <authorList>
            <consortium name="US DOE Joint Genome Institute"/>
            <person name="Copeland A."/>
            <person name="Lucas S."/>
            <person name="Lapidus A."/>
            <person name="Barry K."/>
            <person name="Detter J.C."/>
            <person name="Glavina del Rio T."/>
            <person name="Hammon N."/>
            <person name="Israni S."/>
            <person name="Dalin E."/>
            <person name="Tice H."/>
            <person name="Pitluck S."/>
            <person name="Thompson L.S."/>
            <person name="Brettin T."/>
            <person name="Bruce D."/>
            <person name="Han C."/>
            <person name="Tapia R."/>
            <person name="Gilna P."/>
            <person name="Schmutz J."/>
            <person name="Larimer F."/>
            <person name="Land M."/>
            <person name="Hauser L."/>
            <person name="Kyrpides N."/>
            <person name="Mikhailova N."/>
            <person name="Janssen P.H."/>
            <person name="Kuske C.R."/>
            <person name="Richardson P."/>
        </authorList>
    </citation>
    <scope>NUCLEOTIDE SEQUENCE</scope>
    <source>
        <strain evidence="1">Ellin6076</strain>
    </source>
</reference>
<organism evidence="1">
    <name type="scientific">Solibacter usitatus (strain Ellin6076)</name>
    <dbReference type="NCBI Taxonomy" id="234267"/>
    <lineage>
        <taxon>Bacteria</taxon>
        <taxon>Pseudomonadati</taxon>
        <taxon>Acidobacteriota</taxon>
        <taxon>Terriglobia</taxon>
        <taxon>Bryobacterales</taxon>
        <taxon>Solibacteraceae</taxon>
        <taxon>Candidatus Solibacter</taxon>
    </lineage>
</organism>
<dbReference type="Gene3D" id="3.40.50.2000">
    <property type="entry name" value="Glycogen Phosphorylase B"/>
    <property type="match status" value="1"/>
</dbReference>
<dbReference type="AlphaFoldDB" id="Q01T64"/>
<keyword evidence="1" id="KW-0808">Transferase</keyword>
<dbReference type="PANTHER" id="PTHR12526:SF600">
    <property type="entry name" value="GLYCOSYL TRANSFERASE GROUP 1"/>
    <property type="match status" value="1"/>
</dbReference>
<dbReference type="GO" id="GO:0016757">
    <property type="term" value="F:glycosyltransferase activity"/>
    <property type="evidence" value="ECO:0007669"/>
    <property type="project" value="TreeGrafter"/>
</dbReference>